<keyword evidence="3" id="KW-1185">Reference proteome</keyword>
<organism evidence="2 3">
    <name type="scientific">Pleurodeles waltl</name>
    <name type="common">Iberian ribbed newt</name>
    <dbReference type="NCBI Taxonomy" id="8319"/>
    <lineage>
        <taxon>Eukaryota</taxon>
        <taxon>Metazoa</taxon>
        <taxon>Chordata</taxon>
        <taxon>Craniata</taxon>
        <taxon>Vertebrata</taxon>
        <taxon>Euteleostomi</taxon>
        <taxon>Amphibia</taxon>
        <taxon>Batrachia</taxon>
        <taxon>Caudata</taxon>
        <taxon>Salamandroidea</taxon>
        <taxon>Salamandridae</taxon>
        <taxon>Pleurodelinae</taxon>
        <taxon>Pleurodeles</taxon>
    </lineage>
</organism>
<comment type="caution">
    <text evidence="2">The sequence shown here is derived from an EMBL/GenBank/DDBJ whole genome shotgun (WGS) entry which is preliminary data.</text>
</comment>
<evidence type="ECO:0000313" key="2">
    <source>
        <dbReference type="EMBL" id="KAJ1091881.1"/>
    </source>
</evidence>
<evidence type="ECO:0000313" key="3">
    <source>
        <dbReference type="Proteomes" id="UP001066276"/>
    </source>
</evidence>
<feature type="region of interest" description="Disordered" evidence="1">
    <location>
        <begin position="117"/>
        <end position="137"/>
    </location>
</feature>
<accession>A0AAV7LJS0</accession>
<reference evidence="2" key="1">
    <citation type="journal article" date="2022" name="bioRxiv">
        <title>Sequencing and chromosome-scale assembly of the giantPleurodeles waltlgenome.</title>
        <authorList>
            <person name="Brown T."/>
            <person name="Elewa A."/>
            <person name="Iarovenko S."/>
            <person name="Subramanian E."/>
            <person name="Araus A.J."/>
            <person name="Petzold A."/>
            <person name="Susuki M."/>
            <person name="Suzuki K.-i.T."/>
            <person name="Hayashi T."/>
            <person name="Toyoda A."/>
            <person name="Oliveira C."/>
            <person name="Osipova E."/>
            <person name="Leigh N.D."/>
            <person name="Simon A."/>
            <person name="Yun M.H."/>
        </authorList>
    </citation>
    <scope>NUCLEOTIDE SEQUENCE</scope>
    <source>
        <strain evidence="2">20211129_DDA</strain>
        <tissue evidence="2">Liver</tissue>
    </source>
</reference>
<feature type="compositionally biased region" description="Basic and acidic residues" evidence="1">
    <location>
        <begin position="73"/>
        <end position="84"/>
    </location>
</feature>
<feature type="compositionally biased region" description="Basic and acidic residues" evidence="1">
    <location>
        <begin position="32"/>
        <end position="51"/>
    </location>
</feature>
<feature type="compositionally biased region" description="Polar residues" evidence="1">
    <location>
        <begin position="14"/>
        <end position="26"/>
    </location>
</feature>
<sequence>MIPYRPPERAGGTESFTRCRAQTLSPSGEPGVRIERTECRQSESPKPEKSKSPKGMRAQTTQSFPVIRGIGRPADRINRQDRPLGPRVCESDVFDGTATSGSSCTAVAAECLLPGRASAEQAEGKAVSGTGSTGSHL</sequence>
<gene>
    <name evidence="2" type="ORF">NDU88_004995</name>
</gene>
<feature type="region of interest" description="Disordered" evidence="1">
    <location>
        <begin position="1"/>
        <end position="87"/>
    </location>
</feature>
<protein>
    <submittedName>
        <fullName evidence="2">Uncharacterized protein</fullName>
    </submittedName>
</protein>
<dbReference type="AlphaFoldDB" id="A0AAV7LJS0"/>
<name>A0AAV7LJS0_PLEWA</name>
<dbReference type="Proteomes" id="UP001066276">
    <property type="component" value="Chromosome 11"/>
</dbReference>
<proteinExistence type="predicted"/>
<evidence type="ECO:0000256" key="1">
    <source>
        <dbReference type="SAM" id="MobiDB-lite"/>
    </source>
</evidence>
<dbReference type="EMBL" id="JANPWB010000015">
    <property type="protein sequence ID" value="KAJ1091881.1"/>
    <property type="molecule type" value="Genomic_DNA"/>
</dbReference>